<dbReference type="InterPro" id="IPR036388">
    <property type="entry name" value="WH-like_DNA-bd_sf"/>
</dbReference>
<dbReference type="InterPro" id="IPR051011">
    <property type="entry name" value="Metal_resp_trans_reg"/>
</dbReference>
<comment type="caution">
    <text evidence="5">The sequence shown here is derived from an EMBL/GenBank/DDBJ whole genome shotgun (WGS) entry which is preliminary data.</text>
</comment>
<dbReference type="InterPro" id="IPR036390">
    <property type="entry name" value="WH_DNA-bd_sf"/>
</dbReference>
<dbReference type="Pfam" id="PF12840">
    <property type="entry name" value="HTH_20"/>
    <property type="match status" value="1"/>
</dbReference>
<dbReference type="RefSeq" id="WP_255924296.1">
    <property type="nucleotide sequence ID" value="NZ_JANFNG010000056.1"/>
</dbReference>
<keyword evidence="3" id="KW-0804">Transcription</keyword>
<dbReference type="SMART" id="SM00418">
    <property type="entry name" value="HTH_ARSR"/>
    <property type="match status" value="1"/>
</dbReference>
<gene>
    <name evidence="5" type="ORF">NGB36_32570</name>
</gene>
<keyword evidence="6" id="KW-1185">Reference proteome</keyword>
<dbReference type="PANTHER" id="PTHR43132:SF8">
    <property type="entry name" value="HTH-TYPE TRANSCRIPTIONAL REGULATOR KMTR"/>
    <property type="match status" value="1"/>
</dbReference>
<dbReference type="Proteomes" id="UP001057702">
    <property type="component" value="Unassembled WGS sequence"/>
</dbReference>
<proteinExistence type="predicted"/>
<evidence type="ECO:0000259" key="4">
    <source>
        <dbReference type="PROSITE" id="PS50987"/>
    </source>
</evidence>
<dbReference type="NCBIfam" id="NF033788">
    <property type="entry name" value="HTH_metalloreg"/>
    <property type="match status" value="1"/>
</dbReference>
<dbReference type="EMBL" id="JANFNG010000056">
    <property type="protein sequence ID" value="MCQ4085170.1"/>
    <property type="molecule type" value="Genomic_DNA"/>
</dbReference>
<name>A0ABT1Q5K7_9ACTN</name>
<dbReference type="PROSITE" id="PS50987">
    <property type="entry name" value="HTH_ARSR_2"/>
    <property type="match status" value="1"/>
</dbReference>
<keyword evidence="1" id="KW-0805">Transcription regulation</keyword>
<organism evidence="5 6">
    <name type="scientific">Streptomyces humicola</name>
    <dbReference type="NCBI Taxonomy" id="2953240"/>
    <lineage>
        <taxon>Bacteria</taxon>
        <taxon>Bacillati</taxon>
        <taxon>Actinomycetota</taxon>
        <taxon>Actinomycetes</taxon>
        <taxon>Kitasatosporales</taxon>
        <taxon>Streptomycetaceae</taxon>
        <taxon>Streptomyces</taxon>
    </lineage>
</organism>
<reference evidence="5" key="1">
    <citation type="submission" date="2022-06" db="EMBL/GenBank/DDBJ databases">
        <title>Draft genome sequence of Streptomyces sp. RB6PN25 isolated from peat swamp forest in Thailand.</title>
        <authorList>
            <person name="Duangmal K."/>
            <person name="Klaysubun C."/>
        </authorList>
    </citation>
    <scope>NUCLEOTIDE SEQUENCE</scope>
    <source>
        <strain evidence="5">RB6PN25</strain>
    </source>
</reference>
<dbReference type="PANTHER" id="PTHR43132">
    <property type="entry name" value="ARSENICAL RESISTANCE OPERON REPRESSOR ARSR-RELATED"/>
    <property type="match status" value="1"/>
</dbReference>
<dbReference type="Gene3D" id="1.10.10.10">
    <property type="entry name" value="Winged helix-like DNA-binding domain superfamily/Winged helix DNA-binding domain"/>
    <property type="match status" value="1"/>
</dbReference>
<evidence type="ECO:0000313" key="6">
    <source>
        <dbReference type="Proteomes" id="UP001057702"/>
    </source>
</evidence>
<evidence type="ECO:0000256" key="2">
    <source>
        <dbReference type="ARBA" id="ARBA00023125"/>
    </source>
</evidence>
<evidence type="ECO:0000256" key="3">
    <source>
        <dbReference type="ARBA" id="ARBA00023163"/>
    </source>
</evidence>
<dbReference type="InterPro" id="IPR011991">
    <property type="entry name" value="ArsR-like_HTH"/>
</dbReference>
<dbReference type="SUPFAM" id="SSF46785">
    <property type="entry name" value="Winged helix' DNA-binding domain"/>
    <property type="match status" value="1"/>
</dbReference>
<dbReference type="InterPro" id="IPR001845">
    <property type="entry name" value="HTH_ArsR_DNA-bd_dom"/>
</dbReference>
<sequence>MGADGRDGSRRYPAAEVWGASAAVFGLLANPMRLHILWDLSHGECDVSQLAERVGGTPQAVSQHLAKLKLAGLVRVRTEGRRRIYRANEPRVTAAVLLMVEGFATGDRTQQASTGAVA</sequence>
<accession>A0ABT1Q5K7</accession>
<dbReference type="CDD" id="cd00090">
    <property type="entry name" value="HTH_ARSR"/>
    <property type="match status" value="1"/>
</dbReference>
<evidence type="ECO:0000313" key="5">
    <source>
        <dbReference type="EMBL" id="MCQ4085170.1"/>
    </source>
</evidence>
<dbReference type="PRINTS" id="PR00778">
    <property type="entry name" value="HTHARSR"/>
</dbReference>
<feature type="domain" description="HTH arsR-type" evidence="4">
    <location>
        <begin position="13"/>
        <end position="107"/>
    </location>
</feature>
<keyword evidence="2" id="KW-0238">DNA-binding</keyword>
<evidence type="ECO:0000256" key="1">
    <source>
        <dbReference type="ARBA" id="ARBA00023015"/>
    </source>
</evidence>
<protein>
    <submittedName>
        <fullName evidence="5">Metalloregulator ArsR/SmtB family transcription factor</fullName>
    </submittedName>
</protein>